<dbReference type="EMBL" id="KB737398">
    <property type="protein sequence ID" value="ENN83030.1"/>
    <property type="molecule type" value="Genomic_DNA"/>
</dbReference>
<sequence>MIRFSVVMAASVQIFYTLGKLET</sequence>
<proteinExistence type="predicted"/>
<organism evidence="1">
    <name type="scientific">Dendroctonus ponderosae</name>
    <name type="common">Mountain pine beetle</name>
    <dbReference type="NCBI Taxonomy" id="77166"/>
    <lineage>
        <taxon>Eukaryota</taxon>
        <taxon>Metazoa</taxon>
        <taxon>Ecdysozoa</taxon>
        <taxon>Arthropoda</taxon>
        <taxon>Hexapoda</taxon>
        <taxon>Insecta</taxon>
        <taxon>Pterygota</taxon>
        <taxon>Neoptera</taxon>
        <taxon>Endopterygota</taxon>
        <taxon>Coleoptera</taxon>
        <taxon>Polyphaga</taxon>
        <taxon>Cucujiformia</taxon>
        <taxon>Curculionidae</taxon>
        <taxon>Scolytinae</taxon>
        <taxon>Dendroctonus</taxon>
    </lineage>
</organism>
<accession>N6UMS4</accession>
<gene>
    <name evidence="1" type="ORF">YQE_00608</name>
</gene>
<evidence type="ECO:0000313" key="1">
    <source>
        <dbReference type="EMBL" id="ENN83030.1"/>
    </source>
</evidence>
<protein>
    <submittedName>
        <fullName evidence="1">Uncharacterized protein</fullName>
    </submittedName>
</protein>
<name>N6UMS4_DENPD</name>
<dbReference type="HOGENOM" id="CLU_3423404_0_0_1"/>
<reference evidence="1" key="1">
    <citation type="journal article" date="2013" name="Genome Biol.">
        <title>Draft genome of the mountain pine beetle, Dendroctonus ponderosae Hopkins, a major forest pest.</title>
        <authorList>
            <person name="Keeling C.I."/>
            <person name="Yuen M.M."/>
            <person name="Liao N.Y."/>
            <person name="Docking T.R."/>
            <person name="Chan S.K."/>
            <person name="Taylor G.A."/>
            <person name="Palmquist D.L."/>
            <person name="Jackman S.D."/>
            <person name="Nguyen A."/>
            <person name="Li M."/>
            <person name="Henderson H."/>
            <person name="Janes J.K."/>
            <person name="Zhao Y."/>
            <person name="Pandoh P."/>
            <person name="Moore R."/>
            <person name="Sperling F.A."/>
            <person name="Huber D.P."/>
            <person name="Birol I."/>
            <person name="Jones S.J."/>
            <person name="Bohlmann J."/>
        </authorList>
    </citation>
    <scope>NUCLEOTIDE SEQUENCE</scope>
</reference>
<dbReference type="AlphaFoldDB" id="N6UMS4"/>
<feature type="non-terminal residue" evidence="1">
    <location>
        <position position="1"/>
    </location>
</feature>